<dbReference type="AlphaFoldDB" id="A0A1E5L977"/>
<evidence type="ECO:0000256" key="5">
    <source>
        <dbReference type="ARBA" id="ARBA00022692"/>
    </source>
</evidence>
<dbReference type="STRING" id="1390249.BHU72_10540"/>
<evidence type="ECO:0000256" key="14">
    <source>
        <dbReference type="NCBIfam" id="TIGR04265"/>
    </source>
</evidence>
<feature type="active site" evidence="13">
    <location>
        <position position="235"/>
    </location>
</feature>
<dbReference type="InterPro" id="IPR030874">
    <property type="entry name" value="Cardiolipin_synth_Firmi"/>
</dbReference>
<dbReference type="NCBIfam" id="TIGR04265">
    <property type="entry name" value="bac_cardiolipin"/>
    <property type="match status" value="1"/>
</dbReference>
<dbReference type="Pfam" id="PF13091">
    <property type="entry name" value="PLDc_2"/>
    <property type="match status" value="2"/>
</dbReference>
<evidence type="ECO:0000256" key="4">
    <source>
        <dbReference type="ARBA" id="ARBA00022679"/>
    </source>
</evidence>
<evidence type="ECO:0000313" key="16">
    <source>
        <dbReference type="EMBL" id="OEH86676.1"/>
    </source>
</evidence>
<dbReference type="Pfam" id="PF13396">
    <property type="entry name" value="PLDc_N"/>
    <property type="match status" value="1"/>
</dbReference>
<dbReference type="OrthoDB" id="9762009at2"/>
<feature type="active site" evidence="13">
    <location>
        <position position="230"/>
    </location>
</feature>
<dbReference type="InterPro" id="IPR027379">
    <property type="entry name" value="CLS_N"/>
</dbReference>
<keyword evidence="3 13" id="KW-0444">Lipid biosynthesis</keyword>
<dbReference type="HAMAP" id="MF_01916">
    <property type="entry name" value="Cardiolipin_synth_Cls"/>
    <property type="match status" value="1"/>
</dbReference>
<dbReference type="Proteomes" id="UP000095255">
    <property type="component" value="Unassembled WGS sequence"/>
</dbReference>
<evidence type="ECO:0000256" key="12">
    <source>
        <dbReference type="ARBA" id="ARBA00057569"/>
    </source>
</evidence>
<evidence type="ECO:0000256" key="8">
    <source>
        <dbReference type="ARBA" id="ARBA00023098"/>
    </source>
</evidence>
<name>A0A1E5L977_9FIRM</name>
<keyword evidence="6" id="KW-0677">Repeat</keyword>
<evidence type="ECO:0000256" key="11">
    <source>
        <dbReference type="ARBA" id="ARBA00023264"/>
    </source>
</evidence>
<gene>
    <name evidence="16" type="ORF">BHU72_10540</name>
</gene>
<dbReference type="CDD" id="cd09110">
    <property type="entry name" value="PLDc_CLS_1"/>
    <property type="match status" value="1"/>
</dbReference>
<keyword evidence="7 13" id="KW-1133">Transmembrane helix</keyword>
<dbReference type="SMART" id="SM00155">
    <property type="entry name" value="PLDc"/>
    <property type="match status" value="2"/>
</dbReference>
<evidence type="ECO:0000256" key="2">
    <source>
        <dbReference type="ARBA" id="ARBA00022475"/>
    </source>
</evidence>
<dbReference type="EMBL" id="MJAT01000002">
    <property type="protein sequence ID" value="OEH86676.1"/>
    <property type="molecule type" value="Genomic_DNA"/>
</dbReference>
<feature type="domain" description="PLD phosphodiesterase" evidence="15">
    <location>
        <begin position="399"/>
        <end position="426"/>
    </location>
</feature>
<dbReference type="FunFam" id="3.30.870.10:FF:000014">
    <property type="entry name" value="Cardiolipin synthase"/>
    <property type="match status" value="1"/>
</dbReference>
<dbReference type="PANTHER" id="PTHR21248:SF20">
    <property type="entry name" value="CARDIOLIPIN SYNTHASE YWIE-RELATED"/>
    <property type="match status" value="1"/>
</dbReference>
<feature type="active site" evidence="13">
    <location>
        <position position="406"/>
    </location>
</feature>
<protein>
    <recommendedName>
        <fullName evidence="13 14">Cardiolipin synthase</fullName>
        <shortName evidence="13">CL synthase</shortName>
        <ecNumber evidence="13 14">2.7.8.-</ecNumber>
    </recommendedName>
</protein>
<evidence type="ECO:0000256" key="13">
    <source>
        <dbReference type="HAMAP-Rule" id="MF_01916"/>
    </source>
</evidence>
<organism evidence="16 17">
    <name type="scientific">Desulfuribacillus stibiiarsenatis</name>
    <dbReference type="NCBI Taxonomy" id="1390249"/>
    <lineage>
        <taxon>Bacteria</taxon>
        <taxon>Bacillati</taxon>
        <taxon>Bacillota</taxon>
        <taxon>Desulfuribacillia</taxon>
        <taxon>Desulfuribacillales</taxon>
        <taxon>Desulfuribacillaceae</taxon>
        <taxon>Desulfuribacillus</taxon>
    </lineage>
</organism>
<dbReference type="PROSITE" id="PS50035">
    <property type="entry name" value="PLD"/>
    <property type="match status" value="2"/>
</dbReference>
<accession>A0A1E5L977</accession>
<evidence type="ECO:0000256" key="10">
    <source>
        <dbReference type="ARBA" id="ARBA00023209"/>
    </source>
</evidence>
<dbReference type="CDD" id="cd09112">
    <property type="entry name" value="PLDc_CLS_2"/>
    <property type="match status" value="1"/>
</dbReference>
<keyword evidence="11 13" id="KW-1208">Phospholipid metabolism</keyword>
<feature type="domain" description="PLD phosphodiesterase" evidence="15">
    <location>
        <begin position="223"/>
        <end position="250"/>
    </location>
</feature>
<reference evidence="16 17" key="1">
    <citation type="submission" date="2016-09" db="EMBL/GenBank/DDBJ databases">
        <title>Desulfuribacillus arsenicus sp. nov., an obligately anaerobic, dissimilatory arsenic- and antimonate-reducing bacterium isolated from anoxic sediments.</title>
        <authorList>
            <person name="Abin C.A."/>
            <person name="Hollibaugh J.T."/>
        </authorList>
    </citation>
    <scope>NUCLEOTIDE SEQUENCE [LARGE SCALE GENOMIC DNA]</scope>
    <source>
        <strain evidence="16 17">MLFW-2</strain>
    </source>
</reference>
<keyword evidence="10 13" id="KW-0594">Phospholipid biosynthesis</keyword>
<dbReference type="FunFam" id="3.30.870.10:FF:000021">
    <property type="entry name" value="Cardiolipin synthase"/>
    <property type="match status" value="1"/>
</dbReference>
<feature type="transmembrane region" description="Helical" evidence="13">
    <location>
        <begin position="6"/>
        <end position="28"/>
    </location>
</feature>
<dbReference type="GO" id="GO:0005886">
    <property type="term" value="C:plasma membrane"/>
    <property type="evidence" value="ECO:0007669"/>
    <property type="project" value="UniProtKB-SubCell"/>
</dbReference>
<keyword evidence="17" id="KW-1185">Reference proteome</keyword>
<keyword evidence="8 13" id="KW-0443">Lipid metabolism</keyword>
<comment type="catalytic activity">
    <reaction evidence="13">
        <text>2 a 1,2-diacyl-sn-glycero-3-phospho-(1'-sn-glycerol) = a cardiolipin + glycerol</text>
        <dbReference type="Rhea" id="RHEA:31451"/>
        <dbReference type="ChEBI" id="CHEBI:17754"/>
        <dbReference type="ChEBI" id="CHEBI:62237"/>
        <dbReference type="ChEBI" id="CHEBI:64716"/>
    </reaction>
</comment>
<feature type="active site" evidence="13">
    <location>
        <position position="411"/>
    </location>
</feature>
<dbReference type="InterPro" id="IPR025202">
    <property type="entry name" value="PLD-like_dom"/>
</dbReference>
<keyword evidence="5 13" id="KW-0812">Transmembrane</keyword>
<proteinExistence type="inferred from homology"/>
<comment type="caution">
    <text evidence="16">The sequence shown here is derived from an EMBL/GenBank/DDBJ whole genome shotgun (WGS) entry which is preliminary data.</text>
</comment>
<keyword evidence="9 13" id="KW-0472">Membrane</keyword>
<evidence type="ECO:0000313" key="17">
    <source>
        <dbReference type="Proteomes" id="UP000095255"/>
    </source>
</evidence>
<keyword evidence="2 13" id="KW-1003">Cell membrane</keyword>
<sequence length="486" mass="56028">MDWIELITVVASVGFTVSVIFIGIVIVLENRNPAKTVTWLMVLYLLPVVGFLFYIFFGRNLRKKKRVKRKEMINPIGDVEAILETQRLVLKQKESFLDEKYYSKKRLMNLLLRNNFSPFSINNKANVLTNGKEKFKAVFEALENAKDHIHIEYFIMKDDKLGTAIRNKLIKKAKEGVKVRIIYDGVGSWRVDFFPSFFAPLRALGADIHCFVPIRVPFLNSKINYRNHRKIIIVDGQVGFVGGINIGDEYLGKGRRFGFWRDTHLRLEGDAVYFLQRIFLQDWEFVAKESLNDARYFPSHGNLGDTLVQVAASGPDTDWESIMQLYYSVMASAQEKIYITTPYFIPDDSILMALKTAALSGLDVRIIIPNRPDYHVVFWATQSYLEELIEAGVKIYQYKKGFVHAKIVMVDGVVASVGTANMDLRSFQLNFEVNAFLFQQEVVERLEQDFLKDLSDCRYISKEEFLRRPFMNKVKESGARVLSPLL</sequence>
<dbReference type="GO" id="GO:0008808">
    <property type="term" value="F:cardiolipin synthase activity"/>
    <property type="evidence" value="ECO:0007669"/>
    <property type="project" value="UniProtKB-UniRule"/>
</dbReference>
<comment type="subcellular location">
    <subcellularLocation>
        <location evidence="1 13">Cell membrane</location>
        <topology evidence="1 13">Multi-pass membrane protein</topology>
    </subcellularLocation>
</comment>
<evidence type="ECO:0000256" key="6">
    <source>
        <dbReference type="ARBA" id="ARBA00022737"/>
    </source>
</evidence>
<dbReference type="InterPro" id="IPR022924">
    <property type="entry name" value="Cardiolipin_synthase"/>
</dbReference>
<evidence type="ECO:0000256" key="9">
    <source>
        <dbReference type="ARBA" id="ARBA00023136"/>
    </source>
</evidence>
<feature type="active site" evidence="13">
    <location>
        <position position="228"/>
    </location>
</feature>
<dbReference type="GO" id="GO:0032049">
    <property type="term" value="P:cardiolipin biosynthetic process"/>
    <property type="evidence" value="ECO:0007669"/>
    <property type="project" value="UniProtKB-UniRule"/>
</dbReference>
<feature type="active site" evidence="13">
    <location>
        <position position="404"/>
    </location>
</feature>
<evidence type="ECO:0000256" key="1">
    <source>
        <dbReference type="ARBA" id="ARBA00004651"/>
    </source>
</evidence>
<dbReference type="Gene3D" id="3.30.870.10">
    <property type="entry name" value="Endonuclease Chain A"/>
    <property type="match status" value="2"/>
</dbReference>
<feature type="transmembrane region" description="Helical" evidence="13">
    <location>
        <begin position="37"/>
        <end position="57"/>
    </location>
</feature>
<dbReference type="EC" id="2.7.8.-" evidence="13 14"/>
<keyword evidence="4 13" id="KW-0808">Transferase</keyword>
<dbReference type="PANTHER" id="PTHR21248">
    <property type="entry name" value="CARDIOLIPIN SYNTHASE"/>
    <property type="match status" value="1"/>
</dbReference>
<dbReference type="InterPro" id="IPR001736">
    <property type="entry name" value="PLipase_D/transphosphatidylase"/>
</dbReference>
<dbReference type="RefSeq" id="WP_069701042.1">
    <property type="nucleotide sequence ID" value="NZ_MJAT01000002.1"/>
</dbReference>
<evidence type="ECO:0000259" key="15">
    <source>
        <dbReference type="PROSITE" id="PS50035"/>
    </source>
</evidence>
<comment type="function">
    <text evidence="12 13">Catalyzes the reversible phosphatidyl group transfer from one phosphatidylglycerol molecule to another to form cardiolipin (CL) (diphosphatidylglycerol) and glycerol.</text>
</comment>
<comment type="similarity">
    <text evidence="13">Belongs to the phospholipase D family. Cardiolipin synthase subfamily.</text>
</comment>
<evidence type="ECO:0000256" key="7">
    <source>
        <dbReference type="ARBA" id="ARBA00022989"/>
    </source>
</evidence>
<dbReference type="SUPFAM" id="SSF56024">
    <property type="entry name" value="Phospholipase D/nuclease"/>
    <property type="match status" value="2"/>
</dbReference>
<evidence type="ECO:0000256" key="3">
    <source>
        <dbReference type="ARBA" id="ARBA00022516"/>
    </source>
</evidence>